<feature type="compositionally biased region" description="Basic and acidic residues" evidence="1">
    <location>
        <begin position="165"/>
        <end position="175"/>
    </location>
</feature>
<dbReference type="RefSeq" id="XP_024738533.1">
    <property type="nucleotide sequence ID" value="XM_024882939.1"/>
</dbReference>
<dbReference type="GeneID" id="36591016"/>
<feature type="compositionally biased region" description="Basic and acidic residues" evidence="1">
    <location>
        <begin position="227"/>
        <end position="238"/>
    </location>
</feature>
<feature type="region of interest" description="Disordered" evidence="1">
    <location>
        <begin position="107"/>
        <end position="275"/>
    </location>
</feature>
<sequence length="275" mass="32014">MATHYGYTDPTQGQSPVSLHPFLQESRSAWPARMDFERTHQTQQIFHAFEAQPMSIPRSLSPQGAYGSPRMTSGPEIMIDGIAARPPPPIERDVSNLGSMSRELAIHHHDHPLPRVPRRSPPTWGTSRYRQQQNQRYRRFNHHPPTLRIPEPSYDPRRQTAYRETSQDARRRSPDPRYPPSRNRPSPPLSSRWPANAHDLRHSTSINFSHSRRYSPYPPPGHRRRRSSSDRRRPERRTSSPGYHHRPEREREPSFQPRRQEIRERGTPGASAVNA</sequence>
<feature type="compositionally biased region" description="Low complexity" evidence="1">
    <location>
        <begin position="180"/>
        <end position="194"/>
    </location>
</feature>
<reference evidence="2 3" key="1">
    <citation type="submission" date="2016-04" db="EMBL/GenBank/DDBJ databases">
        <title>A degradative enzymes factory behind the ericoid mycorrhizal symbiosis.</title>
        <authorList>
            <consortium name="DOE Joint Genome Institute"/>
            <person name="Martino E."/>
            <person name="Morin E."/>
            <person name="Grelet G."/>
            <person name="Kuo A."/>
            <person name="Kohler A."/>
            <person name="Daghino S."/>
            <person name="Barry K."/>
            <person name="Choi C."/>
            <person name="Cichocki N."/>
            <person name="Clum A."/>
            <person name="Copeland A."/>
            <person name="Hainaut M."/>
            <person name="Haridas S."/>
            <person name="Labutti K."/>
            <person name="Lindquist E."/>
            <person name="Lipzen A."/>
            <person name="Khouja H.-R."/>
            <person name="Murat C."/>
            <person name="Ohm R."/>
            <person name="Olson A."/>
            <person name="Spatafora J."/>
            <person name="Veneault-Fourrey C."/>
            <person name="Henrissat B."/>
            <person name="Grigoriev I."/>
            <person name="Martin F."/>
            <person name="Perotto S."/>
        </authorList>
    </citation>
    <scope>NUCLEOTIDE SEQUENCE [LARGE SCALE GENOMIC DNA]</scope>
    <source>
        <strain evidence="2 3">E</strain>
    </source>
</reference>
<proteinExistence type="predicted"/>
<dbReference type="OrthoDB" id="10341855at2759"/>
<name>A0A2J6TF48_9HELO</name>
<dbReference type="Proteomes" id="UP000235371">
    <property type="component" value="Unassembled WGS sequence"/>
</dbReference>
<feature type="compositionally biased region" description="Basic and acidic residues" evidence="1">
    <location>
        <begin position="245"/>
        <end position="266"/>
    </location>
</feature>
<protein>
    <submittedName>
        <fullName evidence="2">Uncharacterized protein</fullName>
    </submittedName>
</protein>
<evidence type="ECO:0000313" key="3">
    <source>
        <dbReference type="Proteomes" id="UP000235371"/>
    </source>
</evidence>
<organism evidence="2 3">
    <name type="scientific">Hyaloscypha bicolor E</name>
    <dbReference type="NCBI Taxonomy" id="1095630"/>
    <lineage>
        <taxon>Eukaryota</taxon>
        <taxon>Fungi</taxon>
        <taxon>Dikarya</taxon>
        <taxon>Ascomycota</taxon>
        <taxon>Pezizomycotina</taxon>
        <taxon>Leotiomycetes</taxon>
        <taxon>Helotiales</taxon>
        <taxon>Hyaloscyphaceae</taxon>
        <taxon>Hyaloscypha</taxon>
        <taxon>Hyaloscypha bicolor</taxon>
    </lineage>
</organism>
<keyword evidence="3" id="KW-1185">Reference proteome</keyword>
<accession>A0A2J6TF48</accession>
<dbReference type="InParanoid" id="A0A2J6TF48"/>
<dbReference type="EMBL" id="KZ613786">
    <property type="protein sequence ID" value="PMD61629.1"/>
    <property type="molecule type" value="Genomic_DNA"/>
</dbReference>
<evidence type="ECO:0000313" key="2">
    <source>
        <dbReference type="EMBL" id="PMD61629.1"/>
    </source>
</evidence>
<gene>
    <name evidence="2" type="ORF">K444DRAFT_628645</name>
</gene>
<dbReference type="AlphaFoldDB" id="A0A2J6TF48"/>
<evidence type="ECO:0000256" key="1">
    <source>
        <dbReference type="SAM" id="MobiDB-lite"/>
    </source>
</evidence>